<feature type="transmembrane region" description="Helical" evidence="7">
    <location>
        <begin position="222"/>
        <end position="245"/>
    </location>
</feature>
<feature type="transmembrane region" description="Helical" evidence="7">
    <location>
        <begin position="284"/>
        <end position="306"/>
    </location>
</feature>
<feature type="compositionally biased region" description="Pro residues" evidence="6">
    <location>
        <begin position="1"/>
        <end position="10"/>
    </location>
</feature>
<feature type="region of interest" description="Disordered" evidence="6">
    <location>
        <begin position="1"/>
        <end position="23"/>
    </location>
</feature>
<keyword evidence="5 7" id="KW-0472">Membrane</keyword>
<feature type="transmembrane region" description="Helical" evidence="7">
    <location>
        <begin position="61"/>
        <end position="87"/>
    </location>
</feature>
<reference evidence="9" key="1">
    <citation type="submission" date="2018-09" db="EMBL/GenBank/DDBJ databases">
        <title>Genome sequencing of strain 2DFWR-13.</title>
        <authorList>
            <person name="Heo J."/>
            <person name="Kim S.-J."/>
            <person name="Kwon S.-W."/>
        </authorList>
    </citation>
    <scope>NUCLEOTIDE SEQUENCE [LARGE SCALE GENOMIC DNA]</scope>
    <source>
        <strain evidence="9">2DFWR-13</strain>
    </source>
</reference>
<feature type="transmembrane region" description="Helical" evidence="7">
    <location>
        <begin position="177"/>
        <end position="201"/>
    </location>
</feature>
<protein>
    <submittedName>
        <fullName evidence="8">UPF0104 family protein</fullName>
    </submittedName>
</protein>
<comment type="subcellular location">
    <subcellularLocation>
        <location evidence="1">Cell membrane</location>
        <topology evidence="1">Multi-pass membrane protein</topology>
    </subcellularLocation>
</comment>
<feature type="transmembrane region" description="Helical" evidence="7">
    <location>
        <begin position="251"/>
        <end position="272"/>
    </location>
</feature>
<feature type="transmembrane region" description="Helical" evidence="7">
    <location>
        <begin position="120"/>
        <end position="136"/>
    </location>
</feature>
<evidence type="ECO:0000256" key="3">
    <source>
        <dbReference type="ARBA" id="ARBA00022692"/>
    </source>
</evidence>
<dbReference type="KEGG" id="lyd:D7I47_08795"/>
<keyword evidence="9" id="KW-1185">Reference proteome</keyword>
<dbReference type="Proteomes" id="UP000278886">
    <property type="component" value="Chromosome"/>
</dbReference>
<dbReference type="InterPro" id="IPR022791">
    <property type="entry name" value="L-PG_synthase/AglD"/>
</dbReference>
<name>A0A387B3Y8_9MICO</name>
<evidence type="ECO:0000256" key="2">
    <source>
        <dbReference type="ARBA" id="ARBA00022475"/>
    </source>
</evidence>
<keyword evidence="2" id="KW-1003">Cell membrane</keyword>
<feature type="transmembrane region" description="Helical" evidence="7">
    <location>
        <begin position="34"/>
        <end position="55"/>
    </location>
</feature>
<evidence type="ECO:0000256" key="1">
    <source>
        <dbReference type="ARBA" id="ARBA00004651"/>
    </source>
</evidence>
<dbReference type="AlphaFoldDB" id="A0A387B3Y8"/>
<evidence type="ECO:0000256" key="6">
    <source>
        <dbReference type="SAM" id="MobiDB-lite"/>
    </source>
</evidence>
<keyword evidence="3 7" id="KW-0812">Transmembrane</keyword>
<dbReference type="GO" id="GO:0005886">
    <property type="term" value="C:plasma membrane"/>
    <property type="evidence" value="ECO:0007669"/>
    <property type="project" value="UniProtKB-SubCell"/>
</dbReference>
<dbReference type="Pfam" id="PF03706">
    <property type="entry name" value="LPG_synthase_TM"/>
    <property type="match status" value="1"/>
</dbReference>
<dbReference type="EMBL" id="CP032630">
    <property type="protein sequence ID" value="AYF98344.1"/>
    <property type="molecule type" value="Genomic_DNA"/>
</dbReference>
<evidence type="ECO:0000313" key="9">
    <source>
        <dbReference type="Proteomes" id="UP000278886"/>
    </source>
</evidence>
<evidence type="ECO:0000256" key="5">
    <source>
        <dbReference type="ARBA" id="ARBA00023136"/>
    </source>
</evidence>
<gene>
    <name evidence="8" type="ORF">D7I47_08795</name>
</gene>
<evidence type="ECO:0000313" key="8">
    <source>
        <dbReference type="EMBL" id="AYF98344.1"/>
    </source>
</evidence>
<accession>A0A387B3Y8</accession>
<evidence type="ECO:0000256" key="7">
    <source>
        <dbReference type="SAM" id="Phobius"/>
    </source>
</evidence>
<evidence type="ECO:0000256" key="4">
    <source>
        <dbReference type="ARBA" id="ARBA00022989"/>
    </source>
</evidence>
<sequence>MASGPPPMTPPADDETSPAVEPGAAARRERLRRIGAVVLQSAIVLALALALALWLQRDWDTVAATFATISPWSLVAATLSAMAGVVASAFVWRGVLGALGQPSTVVSALVVYLVGQLAKFIPGGFWAFLYQIVLGARRGFGRVATGLAGPIAAAVGLATGGITLSLALSRIAVPLPWLYPLIGTALLLVTLVSPALVNGVVRWGLRVVLRRGDREVSFTRPLIAQIIACALASWFLYGAQLLFLLSGTSHTMTILGATAIAAGAQSLGFLAVIFPSGLGVREAVIVAGLSGFASSPSAALAIALAARVTSTIGDLLAAGLSRLAEWLATRRSHQLG</sequence>
<proteinExistence type="predicted"/>
<keyword evidence="4 7" id="KW-1133">Transmembrane helix</keyword>
<feature type="transmembrane region" description="Helical" evidence="7">
    <location>
        <begin position="148"/>
        <end position="171"/>
    </location>
</feature>
<organism evidence="8 9">
    <name type="scientific">Protaetiibacter intestinalis</name>
    <dbReference type="NCBI Taxonomy" id="2419774"/>
    <lineage>
        <taxon>Bacteria</taxon>
        <taxon>Bacillati</taxon>
        <taxon>Actinomycetota</taxon>
        <taxon>Actinomycetes</taxon>
        <taxon>Micrococcales</taxon>
        <taxon>Microbacteriaceae</taxon>
        <taxon>Protaetiibacter</taxon>
    </lineage>
</organism>